<gene>
    <name evidence="1" type="primary">orf80</name>
</gene>
<geneLocation type="chloroplast" evidence="1"/>
<organism evidence="1">
    <name type="scientific">Alsidium seaforthii</name>
    <dbReference type="NCBI Taxonomy" id="2007182"/>
    <lineage>
        <taxon>Eukaryota</taxon>
        <taxon>Rhodophyta</taxon>
        <taxon>Florideophyceae</taxon>
        <taxon>Rhodymeniophycidae</taxon>
        <taxon>Ceramiales</taxon>
        <taxon>Rhodomelaceae</taxon>
        <taxon>Polysiphonioideae</taxon>
        <taxon>Alsidium</taxon>
    </lineage>
</organism>
<dbReference type="AlphaFoldDB" id="A0A1Z1MDQ6"/>
<sequence>MSISIRFEGRPLPTNVKVYGIDYEESTEMDNLVAACGLLYTTQYKIKDTGVIYNIVFPLQNKGAKSFDILHPIMAFAKLS</sequence>
<protein>
    <submittedName>
        <fullName evidence="1">Uncharacterized protein</fullName>
    </submittedName>
</protein>
<keyword evidence="1" id="KW-0934">Plastid</keyword>
<accession>A0A1Z1MDQ6</accession>
<proteinExistence type="predicted"/>
<reference evidence="1" key="1">
    <citation type="journal article" date="2017" name="J. Phycol.">
        <title>Analysis of chloroplast genomes and a supermatrix inform reclassification of the Rhodomelaceae (Rhodophyta).</title>
        <authorList>
            <person name="Diaz-Tapia P."/>
            <person name="Maggs C.A."/>
            <person name="West J.A."/>
            <person name="Verbruggen H."/>
        </authorList>
    </citation>
    <scope>NUCLEOTIDE SEQUENCE</scope>
    <source>
        <strain evidence="1">PD644</strain>
    </source>
</reference>
<keyword evidence="1" id="KW-0150">Chloroplast</keyword>
<name>A0A1Z1MDQ6_9FLOR</name>
<evidence type="ECO:0000313" key="1">
    <source>
        <dbReference type="EMBL" id="ARW63884.1"/>
    </source>
</evidence>
<dbReference type="EMBL" id="MF101430">
    <property type="protein sequence ID" value="ARW63884.1"/>
    <property type="molecule type" value="Genomic_DNA"/>
</dbReference>
<dbReference type="GeneID" id="33357092"/>
<dbReference type="RefSeq" id="YP_009395116.1">
    <property type="nucleotide sequence ID" value="NC_035276.1"/>
</dbReference>